<dbReference type="AlphaFoldDB" id="A0A5B7BNC4"/>
<feature type="repeat" description="PPR" evidence="3">
    <location>
        <begin position="213"/>
        <end position="247"/>
    </location>
</feature>
<dbReference type="Gene3D" id="3.10.580.10">
    <property type="entry name" value="CBS-domain"/>
    <property type="match status" value="1"/>
</dbReference>
<dbReference type="Pfam" id="PF13041">
    <property type="entry name" value="PPR_2"/>
    <property type="match status" value="2"/>
</dbReference>
<dbReference type="PROSITE" id="PS51375">
    <property type="entry name" value="PPR"/>
    <property type="match status" value="4"/>
</dbReference>
<accession>A0A5B7BNC4</accession>
<dbReference type="InterPro" id="IPR000644">
    <property type="entry name" value="CBS_dom"/>
</dbReference>
<feature type="repeat" description="PPR" evidence="3">
    <location>
        <begin position="248"/>
        <end position="282"/>
    </location>
</feature>
<organism evidence="5">
    <name type="scientific">Davidia involucrata</name>
    <name type="common">Dove tree</name>
    <dbReference type="NCBI Taxonomy" id="16924"/>
    <lineage>
        <taxon>Eukaryota</taxon>
        <taxon>Viridiplantae</taxon>
        <taxon>Streptophyta</taxon>
        <taxon>Embryophyta</taxon>
        <taxon>Tracheophyta</taxon>
        <taxon>Spermatophyta</taxon>
        <taxon>Magnoliopsida</taxon>
        <taxon>eudicotyledons</taxon>
        <taxon>Gunneridae</taxon>
        <taxon>Pentapetalae</taxon>
        <taxon>asterids</taxon>
        <taxon>Cornales</taxon>
        <taxon>Nyssaceae</taxon>
        <taxon>Davidia</taxon>
    </lineage>
</organism>
<feature type="repeat" description="PPR" evidence="3">
    <location>
        <begin position="100"/>
        <end position="134"/>
    </location>
</feature>
<gene>
    <name evidence="5" type="ORF">Din_039901</name>
</gene>
<keyword evidence="1" id="KW-0677">Repeat</keyword>
<dbReference type="InterPro" id="IPR002885">
    <property type="entry name" value="PPR_rpt"/>
</dbReference>
<feature type="repeat" description="PPR" evidence="3">
    <location>
        <begin position="136"/>
        <end position="170"/>
    </location>
</feature>
<sequence>MQQFNTLSSSQEILTFSFRFRYKTSRPPLQSFNIFSSLSSSSPISCCLFKKPSPQKSQTLPFKPNLKRLTARIVELTRRRQLHQIFEEIEISKKQYGKLNTIVMNAVMRACVHCGDVDSAIRVFDEMWKPGSCGVDDVTYGTLLKGLGDARRIDEAFQLLESVEQGNAVGSPKLSAPLIYGLLNALIETGDLRRANGLLARYGFVLHGGGSPSILVYNLLMKGYTSTGFPQAALGVHDEILRQGLNPDRLTYNTLIFACVKAEKFDAAMQFFEEMKDKTQKFGHDDLFPDVVTYTTLLKGFGQAKDLLSVQKILIEMKSCHDLLFIDRIAYTATIDALLKCSSVKGALCVFGEILKQAGGNPDLRPKPHLYLSLMRTLAIKGDYGMVRNLHKRMWPDSAGTISQAVQEEADHLLMEAALNDCQVDVAVQNLSNIITRWKGISWISRGGMVAVRIEALLGFTASLFSPYLLPQVSVADAIESIMMPFQEAQPLQATLDLKKVVMRFFRDSVVPIIDDWGTCVGLLHRKDCNKLNAPLLTMMRSPPPYVTASTSIGRVVDLMLEKRYKMVIVVKYSDLNGSSYYSSLRAVGVFTSDQLCKLAIPASEEGSGQQSPVCRRSVLTLCR</sequence>
<dbReference type="PANTHER" id="PTHR47581">
    <property type="entry name" value="OS09G0431600 PROTEIN"/>
    <property type="match status" value="1"/>
</dbReference>
<dbReference type="NCBIfam" id="TIGR00756">
    <property type="entry name" value="PPR"/>
    <property type="match status" value="4"/>
</dbReference>
<dbReference type="InterPro" id="IPR046342">
    <property type="entry name" value="CBS_dom_sf"/>
</dbReference>
<dbReference type="PANTHER" id="PTHR47581:SF2">
    <property type="entry name" value="OS09G0431600 PROTEIN"/>
    <property type="match status" value="1"/>
</dbReference>
<dbReference type="PROSITE" id="PS51371">
    <property type="entry name" value="CBS"/>
    <property type="match status" value="1"/>
</dbReference>
<reference evidence="5" key="1">
    <citation type="submission" date="2019-08" db="EMBL/GenBank/DDBJ databases">
        <title>Reference gene set and small RNA set construction with multiple tissues from Davidia involucrata Baill.</title>
        <authorList>
            <person name="Yang H."/>
            <person name="Zhou C."/>
            <person name="Li G."/>
            <person name="Wang J."/>
            <person name="Gao P."/>
            <person name="Wang M."/>
            <person name="Wang R."/>
            <person name="Zhao Y."/>
        </authorList>
    </citation>
    <scope>NUCLEOTIDE SEQUENCE</scope>
    <source>
        <tissue evidence="5">Mixed with DoveR01_LX</tissue>
    </source>
</reference>
<dbReference type="EMBL" id="GHES01039901">
    <property type="protein sequence ID" value="MPA70460.1"/>
    <property type="molecule type" value="Transcribed_RNA"/>
</dbReference>
<dbReference type="Pfam" id="PF00571">
    <property type="entry name" value="CBS"/>
    <property type="match status" value="1"/>
</dbReference>
<evidence type="ECO:0000256" key="3">
    <source>
        <dbReference type="PROSITE-ProRule" id="PRU00708"/>
    </source>
</evidence>
<evidence type="ECO:0000259" key="4">
    <source>
        <dbReference type="PROSITE" id="PS51371"/>
    </source>
</evidence>
<protein>
    <recommendedName>
        <fullName evidence="4">CBS domain-containing protein</fullName>
    </recommendedName>
</protein>
<evidence type="ECO:0000256" key="2">
    <source>
        <dbReference type="PROSITE-ProRule" id="PRU00703"/>
    </source>
</evidence>
<proteinExistence type="predicted"/>
<name>A0A5B7BNC4_DAVIN</name>
<evidence type="ECO:0000256" key="1">
    <source>
        <dbReference type="ARBA" id="ARBA00022737"/>
    </source>
</evidence>
<dbReference type="InterPro" id="IPR044781">
    <property type="entry name" value="At5g10690-like"/>
</dbReference>
<feature type="domain" description="CBS" evidence="4">
    <location>
        <begin position="539"/>
        <end position="606"/>
    </location>
</feature>
<dbReference type="SUPFAM" id="SSF54631">
    <property type="entry name" value="CBS-domain pair"/>
    <property type="match status" value="1"/>
</dbReference>
<dbReference type="Gene3D" id="1.25.40.10">
    <property type="entry name" value="Tetratricopeptide repeat domain"/>
    <property type="match status" value="3"/>
</dbReference>
<keyword evidence="2" id="KW-0129">CBS domain</keyword>
<evidence type="ECO:0000313" key="5">
    <source>
        <dbReference type="EMBL" id="MPA70460.1"/>
    </source>
</evidence>
<dbReference type="Pfam" id="PF13812">
    <property type="entry name" value="PPR_3"/>
    <property type="match status" value="1"/>
</dbReference>
<dbReference type="InterPro" id="IPR011990">
    <property type="entry name" value="TPR-like_helical_dom_sf"/>
</dbReference>